<evidence type="ECO:0000256" key="2">
    <source>
        <dbReference type="ARBA" id="ARBA00004481"/>
    </source>
</evidence>
<evidence type="ECO:0000313" key="11">
    <source>
        <dbReference type="Proteomes" id="UP000007819"/>
    </source>
</evidence>
<reference evidence="10" key="2">
    <citation type="submission" date="2022-06" db="UniProtKB">
        <authorList>
            <consortium name="EnsemblMetazoa"/>
        </authorList>
    </citation>
    <scope>IDENTIFICATION</scope>
</reference>
<keyword evidence="6" id="KW-0862">Zinc</keyword>
<feature type="domain" description="LITAF" evidence="9">
    <location>
        <begin position="1"/>
        <end position="56"/>
    </location>
</feature>
<dbReference type="GO" id="GO:0005765">
    <property type="term" value="C:lysosomal membrane"/>
    <property type="evidence" value="ECO:0007669"/>
    <property type="project" value="UniProtKB-SubCell"/>
</dbReference>
<dbReference type="InterPro" id="IPR006629">
    <property type="entry name" value="LITAF"/>
</dbReference>
<protein>
    <recommendedName>
        <fullName evidence="9">LITAF domain-containing protein</fullName>
    </recommendedName>
</protein>
<comment type="similarity">
    <text evidence="4">Belongs to the CDIP1/LITAF family.</text>
</comment>
<keyword evidence="5" id="KW-0479">Metal-binding</keyword>
<feature type="transmembrane region" description="Helical" evidence="8">
    <location>
        <begin position="12"/>
        <end position="33"/>
    </location>
</feature>
<dbReference type="Pfam" id="PF10601">
    <property type="entry name" value="zf-LITAF-like"/>
    <property type="match status" value="1"/>
</dbReference>
<evidence type="ECO:0000256" key="8">
    <source>
        <dbReference type="SAM" id="Phobius"/>
    </source>
</evidence>
<accession>A0A8R2NJR2</accession>
<dbReference type="InterPro" id="IPR037519">
    <property type="entry name" value="LITAF_fam"/>
</dbReference>
<evidence type="ECO:0000256" key="3">
    <source>
        <dbReference type="ARBA" id="ARBA00004630"/>
    </source>
</evidence>
<reference evidence="11" key="1">
    <citation type="submission" date="2010-06" db="EMBL/GenBank/DDBJ databases">
        <authorList>
            <person name="Jiang H."/>
            <person name="Abraham K."/>
            <person name="Ali S."/>
            <person name="Alsbrooks S.L."/>
            <person name="Anim B.N."/>
            <person name="Anosike U.S."/>
            <person name="Attaway T."/>
            <person name="Bandaranaike D.P."/>
            <person name="Battles P.K."/>
            <person name="Bell S.N."/>
            <person name="Bell A.V."/>
            <person name="Beltran B."/>
            <person name="Bickham C."/>
            <person name="Bustamante Y."/>
            <person name="Caleb T."/>
            <person name="Canada A."/>
            <person name="Cardenas V."/>
            <person name="Carter K."/>
            <person name="Chacko J."/>
            <person name="Chandrabose M.N."/>
            <person name="Chavez D."/>
            <person name="Chavez A."/>
            <person name="Chen L."/>
            <person name="Chu H.-S."/>
            <person name="Claassen K.J."/>
            <person name="Cockrell R."/>
            <person name="Collins M."/>
            <person name="Cooper J.A."/>
            <person name="Cree A."/>
            <person name="Curry S.M."/>
            <person name="Da Y."/>
            <person name="Dao M.D."/>
            <person name="Das B."/>
            <person name="Davila M.-L."/>
            <person name="Davy-Carroll L."/>
            <person name="Denson S."/>
            <person name="Dinh H."/>
            <person name="Ebong V.E."/>
            <person name="Edwards J.R."/>
            <person name="Egan A."/>
            <person name="El-Daye J."/>
            <person name="Escobedo L."/>
            <person name="Fernandez S."/>
            <person name="Fernando P.R."/>
            <person name="Flagg N."/>
            <person name="Forbes L.D."/>
            <person name="Fowler R.G."/>
            <person name="Fu Q."/>
            <person name="Gabisi R.A."/>
            <person name="Ganer J."/>
            <person name="Garbino Pronczuk A."/>
            <person name="Garcia R.M."/>
            <person name="Garner T."/>
            <person name="Garrett T.E."/>
            <person name="Gonzalez D.A."/>
            <person name="Hamid H."/>
            <person name="Hawkins E.S."/>
            <person name="Hirani K."/>
            <person name="Hogues M.E."/>
            <person name="Hollins B."/>
            <person name="Hsiao C.-H."/>
            <person name="Jabil R."/>
            <person name="James M.L."/>
            <person name="Jhangiani S.N."/>
            <person name="Johnson B."/>
            <person name="Johnson Q."/>
            <person name="Joshi V."/>
            <person name="Kalu J.B."/>
            <person name="Kam C."/>
            <person name="Kashfia A."/>
            <person name="Keebler J."/>
            <person name="Kisamo H."/>
            <person name="Kovar C.L."/>
            <person name="Lago L.A."/>
            <person name="Lai C.-Y."/>
            <person name="Laidlaw J."/>
            <person name="Lara F."/>
            <person name="Le T.-K."/>
            <person name="Lee S.L."/>
            <person name="Legall F.H."/>
            <person name="Lemon S.J."/>
            <person name="Lewis L.R."/>
            <person name="Li B."/>
            <person name="Liu Y."/>
            <person name="Liu Y.-S."/>
            <person name="Lopez J."/>
            <person name="Lozado R.J."/>
            <person name="Lu J."/>
            <person name="Madu R.C."/>
            <person name="Maheshwari M."/>
            <person name="Maheshwari R."/>
            <person name="Malloy K."/>
            <person name="Martinez E."/>
            <person name="Mathew T."/>
            <person name="Mercado I.C."/>
            <person name="Mercado C."/>
            <person name="Meyer B."/>
            <person name="Montgomery K."/>
            <person name="Morgan M.B."/>
            <person name="Munidasa M."/>
            <person name="Nazareth L.V."/>
            <person name="Nelson J."/>
            <person name="Ng B.M."/>
            <person name="Nguyen N.B."/>
            <person name="Nguyen P.Q."/>
            <person name="Nguyen T."/>
            <person name="Obregon M."/>
            <person name="Okwuonu G.O."/>
            <person name="Onwere C.G."/>
            <person name="Orozco G."/>
            <person name="Parra A."/>
            <person name="Patel S."/>
            <person name="Patil S."/>
            <person name="Perez A."/>
            <person name="Perez Y."/>
            <person name="Pham C."/>
            <person name="Primus E.L."/>
            <person name="Pu L.-L."/>
            <person name="Puazo M."/>
            <person name="Qin X."/>
            <person name="Quiroz J.B."/>
            <person name="Reese J."/>
            <person name="Richards S."/>
            <person name="Rives C.M."/>
            <person name="Robberts R."/>
            <person name="Ruiz S.J."/>
            <person name="Ruiz M.J."/>
            <person name="Santibanez J."/>
            <person name="Schneider B.W."/>
            <person name="Sisson I."/>
            <person name="Smith M."/>
            <person name="Sodergren E."/>
            <person name="Song X.-Z."/>
            <person name="Song B.B."/>
            <person name="Summersgill H."/>
            <person name="Thelus R."/>
            <person name="Thornton R.D."/>
            <person name="Trejos Z.Y."/>
            <person name="Usmani K."/>
            <person name="Vattathil S."/>
            <person name="Villasana D."/>
            <person name="Walker D.L."/>
            <person name="Wang S."/>
            <person name="Wang K."/>
            <person name="White C.S."/>
            <person name="Williams A.C."/>
            <person name="Williamson J."/>
            <person name="Wilson K."/>
            <person name="Woghiren I.O."/>
            <person name="Woodworth J.R."/>
            <person name="Worley K.C."/>
            <person name="Wright R.A."/>
            <person name="Wu W."/>
            <person name="Young L."/>
            <person name="Zhang L."/>
            <person name="Zhang J."/>
            <person name="Zhu Y."/>
            <person name="Muzny D.M."/>
            <person name="Weinstock G."/>
            <person name="Gibbs R.A."/>
        </authorList>
    </citation>
    <scope>NUCLEOTIDE SEQUENCE [LARGE SCALE GENOMIC DNA]</scope>
    <source>
        <strain evidence="11">LSR1</strain>
    </source>
</reference>
<proteinExistence type="inferred from homology"/>
<evidence type="ECO:0000313" key="10">
    <source>
        <dbReference type="EnsemblMetazoa" id="XP_029341397.1"/>
    </source>
</evidence>
<dbReference type="Proteomes" id="UP000007819">
    <property type="component" value="Chromosome X"/>
</dbReference>
<dbReference type="PANTHER" id="PTHR23292:SF6">
    <property type="entry name" value="FI16602P1-RELATED"/>
    <property type="match status" value="1"/>
</dbReference>
<evidence type="ECO:0000256" key="5">
    <source>
        <dbReference type="ARBA" id="ARBA00022723"/>
    </source>
</evidence>
<dbReference type="PANTHER" id="PTHR23292">
    <property type="entry name" value="LIPOPOLYSACCHARIDE-INDUCED TUMOR NECROSIS FACTOR-ALPHA FACTOR"/>
    <property type="match status" value="1"/>
</dbReference>
<evidence type="ECO:0000256" key="4">
    <source>
        <dbReference type="ARBA" id="ARBA00005975"/>
    </source>
</evidence>
<sequence length="57" mass="6450">MTRVKEEISSTAYICCMLMIVIGCFFCSCLPLCMDNFKNKRHSCPSCNAFIGLYKPS</sequence>
<dbReference type="AlphaFoldDB" id="A0A8R2NJR2"/>
<evidence type="ECO:0000256" key="1">
    <source>
        <dbReference type="ARBA" id="ARBA00004414"/>
    </source>
</evidence>
<keyword evidence="7 8" id="KW-0472">Membrane</keyword>
<keyword evidence="8" id="KW-1133">Transmembrane helix</keyword>
<keyword evidence="11" id="KW-1185">Reference proteome</keyword>
<evidence type="ECO:0000256" key="7">
    <source>
        <dbReference type="ARBA" id="ARBA00023136"/>
    </source>
</evidence>
<dbReference type="GO" id="GO:0008270">
    <property type="term" value="F:zinc ion binding"/>
    <property type="evidence" value="ECO:0007669"/>
    <property type="project" value="TreeGrafter"/>
</dbReference>
<dbReference type="GeneID" id="100574601"/>
<dbReference type="PROSITE" id="PS51837">
    <property type="entry name" value="LITAF"/>
    <property type="match status" value="1"/>
</dbReference>
<organism evidence="10 11">
    <name type="scientific">Acyrthosiphon pisum</name>
    <name type="common">Pea aphid</name>
    <dbReference type="NCBI Taxonomy" id="7029"/>
    <lineage>
        <taxon>Eukaryota</taxon>
        <taxon>Metazoa</taxon>
        <taxon>Ecdysozoa</taxon>
        <taxon>Arthropoda</taxon>
        <taxon>Hexapoda</taxon>
        <taxon>Insecta</taxon>
        <taxon>Pterygota</taxon>
        <taxon>Neoptera</taxon>
        <taxon>Paraneoptera</taxon>
        <taxon>Hemiptera</taxon>
        <taxon>Sternorrhyncha</taxon>
        <taxon>Aphidomorpha</taxon>
        <taxon>Aphidoidea</taxon>
        <taxon>Aphididae</taxon>
        <taxon>Macrosiphini</taxon>
        <taxon>Acyrthosiphon</taxon>
    </lineage>
</organism>
<evidence type="ECO:0000256" key="6">
    <source>
        <dbReference type="ARBA" id="ARBA00022833"/>
    </source>
</evidence>
<name>A0A8R2NJR2_ACYPI</name>
<dbReference type="PROSITE" id="PS51257">
    <property type="entry name" value="PROKAR_LIPOPROTEIN"/>
    <property type="match status" value="1"/>
</dbReference>
<evidence type="ECO:0000259" key="9">
    <source>
        <dbReference type="PROSITE" id="PS51837"/>
    </source>
</evidence>
<dbReference type="SMART" id="SM00714">
    <property type="entry name" value="LITAF"/>
    <property type="match status" value="1"/>
</dbReference>
<dbReference type="EnsemblMetazoa" id="XM_029485537.1">
    <property type="protein sequence ID" value="XP_029341397.1"/>
    <property type="gene ID" value="LOC100574601"/>
</dbReference>
<comment type="subcellular location">
    <subcellularLocation>
        <location evidence="2">Endosome membrane</location>
        <topology evidence="2">Peripheral membrane protein</topology>
    </subcellularLocation>
    <subcellularLocation>
        <location evidence="1">Late endosome membrane</location>
    </subcellularLocation>
    <subcellularLocation>
        <location evidence="3">Lysosome membrane</location>
        <topology evidence="3">Peripheral membrane protein</topology>
        <orientation evidence="3">Cytoplasmic side</orientation>
    </subcellularLocation>
</comment>
<dbReference type="KEGG" id="api:100574601"/>
<dbReference type="OrthoDB" id="8194020at2759"/>
<dbReference type="GO" id="GO:0031902">
    <property type="term" value="C:late endosome membrane"/>
    <property type="evidence" value="ECO:0007669"/>
    <property type="project" value="UniProtKB-SubCell"/>
</dbReference>
<keyword evidence="8" id="KW-0812">Transmembrane</keyword>
<dbReference type="RefSeq" id="XP_029341397.1">
    <property type="nucleotide sequence ID" value="XM_029485537.1"/>
</dbReference>